<protein>
    <submittedName>
        <fullName evidence="1">Uncharacterized protein</fullName>
    </submittedName>
</protein>
<sequence length="60" mass="6375">MRVPDAPEPNGVGEVLSPPSLPDVVGRILFSLGVFEAGLLNRLSDISLDSLPPHSSKPKR</sequence>
<organism evidence="1 2">
    <name type="scientific">Rothia dentocariosa (strain ATCC 17931 / CDC X599 / XDIA)</name>
    <dbReference type="NCBI Taxonomy" id="762948"/>
    <lineage>
        <taxon>Bacteria</taxon>
        <taxon>Bacillati</taxon>
        <taxon>Actinomycetota</taxon>
        <taxon>Actinomycetes</taxon>
        <taxon>Micrococcales</taxon>
        <taxon>Micrococcaceae</taxon>
        <taxon>Rothia</taxon>
    </lineage>
</organism>
<dbReference type="AlphaFoldDB" id="E3H429"/>
<proteinExistence type="predicted"/>
<gene>
    <name evidence="1" type="ordered locus">HMPREF0733_12212</name>
</gene>
<dbReference type="EMBL" id="CP002280">
    <property type="protein sequence ID" value="ADP41669.1"/>
    <property type="molecule type" value="Genomic_DNA"/>
</dbReference>
<evidence type="ECO:0000313" key="2">
    <source>
        <dbReference type="Proteomes" id="UP000000387"/>
    </source>
</evidence>
<accession>E3H429</accession>
<dbReference type="KEGG" id="rdn:HMPREF0733_12212"/>
<reference evidence="2" key="1">
    <citation type="submission" date="2010-10" db="EMBL/GenBank/DDBJ databases">
        <title>The complete genome of Rothia dentocariosa ATCC 17931.</title>
        <authorList>
            <person name="Muzny D."/>
            <person name="Qin X."/>
            <person name="Buhay C."/>
            <person name="Dugan-Rocha S."/>
            <person name="Ding Y."/>
            <person name="Chen G."/>
            <person name="Hawes A."/>
            <person name="Holder M."/>
            <person name="Jhangiani S."/>
            <person name="Johnson A."/>
            <person name="Khan Z."/>
            <person name="Li Z."/>
            <person name="Liu W."/>
            <person name="Liu X."/>
            <person name="Perez L."/>
            <person name="Shen H."/>
            <person name="Wang Q."/>
            <person name="Watt J."/>
            <person name="Xi L."/>
            <person name="Xin Y."/>
            <person name="Zhou J."/>
            <person name="Deng J."/>
            <person name="Jiang H."/>
            <person name="Liu Y."/>
            <person name="Qu J."/>
            <person name="Song X.-Z."/>
            <person name="Zhang L."/>
            <person name="Villasana D."/>
            <person name="Johnson A."/>
            <person name="Liu J."/>
            <person name="Liyanage D."/>
            <person name="Lorensuhewa L."/>
            <person name="Robinson T."/>
            <person name="Song A."/>
            <person name="Song B.-B."/>
            <person name="Dinh H."/>
            <person name="Thornton R."/>
            <person name="Coyle M."/>
            <person name="Francisco L."/>
            <person name="Jackson L."/>
            <person name="Javaid M."/>
            <person name="Korchina V."/>
            <person name="Kovar C."/>
            <person name="Mata R."/>
            <person name="Mathew T."/>
            <person name="Ngo R."/>
            <person name="Nguyen L."/>
            <person name="Nguyen N."/>
            <person name="Okwuonu G."/>
            <person name="Ongeri F."/>
            <person name="Pham C."/>
            <person name="Simmons D."/>
            <person name="Wilczek-Boney K."/>
            <person name="Hale W."/>
            <person name="Jakkamsetti A."/>
            <person name="Pham P."/>
            <person name="Ruth R."/>
            <person name="San Lucas F."/>
            <person name="Warren J."/>
            <person name="Zhang J."/>
            <person name="Zhao Z."/>
            <person name="Zhou C."/>
            <person name="Zhu D."/>
            <person name="Lee S."/>
            <person name="Bess C."/>
            <person name="Blankenburg K."/>
            <person name="Forbes L."/>
            <person name="Fu Q."/>
            <person name="Gubbala S."/>
            <person name="Hirani K."/>
            <person name="Jayaseelan J.C."/>
            <person name="Lara F."/>
            <person name="Munidasa M."/>
            <person name="Palculict T."/>
            <person name="Patil S."/>
            <person name="Pu L.-L."/>
            <person name="Saada N."/>
            <person name="Tang L."/>
            <person name="Weissenberger G."/>
            <person name="Zhu Y."/>
            <person name="Hemphill L."/>
            <person name="Shang Y."/>
            <person name="Youmans B."/>
            <person name="Ayvaz T."/>
            <person name="Ross M."/>
            <person name="Santibanez J."/>
            <person name="Aqrawi P."/>
            <person name="Gross S."/>
            <person name="Joshi V."/>
            <person name="Fowler G."/>
            <person name="Nazareth L."/>
            <person name="Reid J."/>
            <person name="Worley K."/>
            <person name="Petrosino J."/>
            <person name="Highlander S."/>
            <person name="Gibbs R."/>
        </authorList>
    </citation>
    <scope>NUCLEOTIDE SEQUENCE [LARGE SCALE GENOMIC DNA]</scope>
    <source>
        <strain evidence="2">ATCC 17931 / CDC X599 / XDIA</strain>
    </source>
</reference>
<name>E3H429_ROTDC</name>
<evidence type="ECO:0000313" key="1">
    <source>
        <dbReference type="EMBL" id="ADP41669.1"/>
    </source>
</evidence>
<dbReference type="HOGENOM" id="CLU_2938926_0_0_11"/>
<dbReference type="Proteomes" id="UP000000387">
    <property type="component" value="Chromosome"/>
</dbReference>